<dbReference type="PANTHER" id="PTHR37813:SF1">
    <property type="entry name" value="FELS-2 PROPHAGE PROTEIN"/>
    <property type="match status" value="1"/>
</dbReference>
<accession>A0A2M8RTD1</accession>
<sequence length="972" mass="104560">MSQNLKIQVIMSAIDKLTAPFRSAANQAQKMSTALRANKTLLKQLNQAQEKVKNTGLPQAQERLRAKIEQTNQAIKKQENALKKLNQQAKAKQRYNAQVQSLKNGSQFASSFGQRAMMHGGAVLGTGSFAMRNALTFEQEFSRVQALTRLDKVKDAESLKRLRDQAIHLGATTSFTTKEVASGQGYLAMAGFNPKQIEDSMPAILNMTKAAGMEMGRVSDIASDISSGFKIPAEQMNRVADVLTLTFTSSNTNLELLGETMKYLGPIASSTGQEFETMAAMVGLLGNVGIKGSQAGTSLRAAMTRLAGPPKMAKKAMAELGVKAKDAKGNMRAVTDILLDVFKKTEKMGSGTRLEYFKKIFGVEAATAMTELVNQMGVGGIEEFVKNLRNATGTAEKVASTMADNVLGDLKNLESAAEAVSISIFDETSDSMRGLIQQATELTRKINDWIKQNPKLTASITKWVAGIGAGLVSMGLLSITFSYLLYPVGRLALGLAKIGVIFPKLADGVSLFAKRVQTLKGGNALISIAKGLLSWKTVGTSVVSFFKFLGLGIVKLLNPLTYLKGALGLVTGAFRGFILISRLFITTPIGLILTAIGATAYLVYKNWEKVKRFFGGFWQGLKDGLAPVIEKFKPLGDLFSIVVGWIEKAVKWFTDLLSPVKNTNTELLAASKAGRQFGEWLAAGIDLVTKPLQWLMDSIQWVIDNMPSLSDIGKNLMPEAHSQQIQKTAALAGADPTGGELNLYDIPQVNRWSGGYAGNGGKYEPKGIYHGGEYIMTKAATARLGVPLLNALNYGKNALLAAGLGINIVNAAPVLHNDTPLFNAVPQNSITESLINIPHVNKWSGGYAGNGGKYEPKGIFHGGEYIMTKAATARLGVPLLNALNYGKNALLATGLGVSIATAQPFIIDNRPPLNATVHQSQSAPAQPMNVTININATNGQSAVDIAREVEKVLARIEQQKQVRSRSSLRDRD</sequence>
<dbReference type="AlphaFoldDB" id="A0A2M8RTD1"/>
<keyword evidence="2" id="KW-0175">Coiled coil</keyword>
<evidence type="ECO:0000256" key="3">
    <source>
        <dbReference type="SAM" id="Phobius"/>
    </source>
</evidence>
<feature type="transmembrane region" description="Helical" evidence="3">
    <location>
        <begin position="577"/>
        <end position="604"/>
    </location>
</feature>
<dbReference type="Pfam" id="PF10145">
    <property type="entry name" value="PhageMin_Tail"/>
    <property type="match status" value="1"/>
</dbReference>
<keyword evidence="1" id="KW-1188">Viral release from host cell</keyword>
<proteinExistence type="predicted"/>
<evidence type="ECO:0000256" key="2">
    <source>
        <dbReference type="SAM" id="Coils"/>
    </source>
</evidence>
<keyword evidence="6" id="KW-1185">Reference proteome</keyword>
<dbReference type="EMBL" id="PHGZ01000028">
    <property type="protein sequence ID" value="PJG82124.1"/>
    <property type="molecule type" value="Genomic_DNA"/>
</dbReference>
<keyword evidence="3" id="KW-0812">Transmembrane</keyword>
<evidence type="ECO:0000256" key="1">
    <source>
        <dbReference type="ARBA" id="ARBA00022612"/>
    </source>
</evidence>
<organism evidence="5 6">
    <name type="scientific">Caviibacterium pharyngocola</name>
    <dbReference type="NCBI Taxonomy" id="28159"/>
    <lineage>
        <taxon>Bacteria</taxon>
        <taxon>Pseudomonadati</taxon>
        <taxon>Pseudomonadota</taxon>
        <taxon>Gammaproteobacteria</taxon>
        <taxon>Pasteurellales</taxon>
        <taxon>Pasteurellaceae</taxon>
        <taxon>Caviibacterium</taxon>
    </lineage>
</organism>
<feature type="transmembrane region" description="Helical" evidence="3">
    <location>
        <begin position="538"/>
        <end position="557"/>
    </location>
</feature>
<comment type="caution">
    <text evidence="5">The sequence shown here is derived from an EMBL/GenBank/DDBJ whole genome shotgun (WGS) entry which is preliminary data.</text>
</comment>
<keyword evidence="3" id="KW-1133">Transmembrane helix</keyword>
<dbReference type="InterPro" id="IPR010090">
    <property type="entry name" value="Phage_tape_meas"/>
</dbReference>
<feature type="transmembrane region" description="Helical" evidence="3">
    <location>
        <begin position="463"/>
        <end position="486"/>
    </location>
</feature>
<dbReference type="PANTHER" id="PTHR37813">
    <property type="entry name" value="FELS-2 PROPHAGE PROTEIN"/>
    <property type="match status" value="1"/>
</dbReference>
<dbReference type="NCBIfam" id="TIGR01760">
    <property type="entry name" value="tape_meas_TP901"/>
    <property type="match status" value="1"/>
</dbReference>
<gene>
    <name evidence="5" type="ORF">CVP04_10740</name>
</gene>
<name>A0A2M8RTD1_9PAST</name>
<dbReference type="OrthoDB" id="79849at2"/>
<feature type="coiled-coil region" evidence="2">
    <location>
        <begin position="31"/>
        <end position="95"/>
    </location>
</feature>
<protein>
    <submittedName>
        <fullName evidence="5">Phage tail tape measure protein</fullName>
    </submittedName>
</protein>
<keyword evidence="3" id="KW-0472">Membrane</keyword>
<dbReference type="RefSeq" id="WP_100297511.1">
    <property type="nucleotide sequence ID" value="NZ_PHGZ01000028.1"/>
</dbReference>
<evidence type="ECO:0000313" key="5">
    <source>
        <dbReference type="EMBL" id="PJG82124.1"/>
    </source>
</evidence>
<feature type="domain" description="Phage tail tape measure protein" evidence="4">
    <location>
        <begin position="163"/>
        <end position="362"/>
    </location>
</feature>
<evidence type="ECO:0000313" key="6">
    <source>
        <dbReference type="Proteomes" id="UP000230282"/>
    </source>
</evidence>
<reference evidence="5 6" key="1">
    <citation type="submission" date="2017-11" db="EMBL/GenBank/DDBJ databases">
        <title>Reclassification of Bisgaard taxon 5 as Caviibacterium pharyngocola gen. nov., sp. nov.</title>
        <authorList>
            <person name="Christensen H."/>
        </authorList>
    </citation>
    <scope>NUCLEOTIDE SEQUENCE [LARGE SCALE GENOMIC DNA]</scope>
    <source>
        <strain evidence="5 6">7_3</strain>
    </source>
</reference>
<evidence type="ECO:0000259" key="4">
    <source>
        <dbReference type="Pfam" id="PF10145"/>
    </source>
</evidence>
<dbReference type="Proteomes" id="UP000230282">
    <property type="component" value="Unassembled WGS sequence"/>
</dbReference>